<dbReference type="SUPFAM" id="SSF51735">
    <property type="entry name" value="NAD(P)-binding Rossmann-fold domains"/>
    <property type="match status" value="1"/>
</dbReference>
<organism evidence="7 8">
    <name type="scientific">Hondaea fermentalgiana</name>
    <dbReference type="NCBI Taxonomy" id="2315210"/>
    <lineage>
        <taxon>Eukaryota</taxon>
        <taxon>Sar</taxon>
        <taxon>Stramenopiles</taxon>
        <taxon>Bigyra</taxon>
        <taxon>Labyrinthulomycetes</taxon>
        <taxon>Thraustochytrida</taxon>
        <taxon>Thraustochytriidae</taxon>
        <taxon>Hondaea</taxon>
    </lineage>
</organism>
<keyword evidence="3" id="KW-0479">Metal-binding</keyword>
<protein>
    <submittedName>
        <fullName evidence="7">D-arabinitol dehydrogenase 1</fullName>
    </submittedName>
</protein>
<keyword evidence="5" id="KW-0560">Oxidoreductase</keyword>
<dbReference type="AlphaFoldDB" id="A0A2R5GD70"/>
<keyword evidence="8" id="KW-1185">Reference proteome</keyword>
<proteinExistence type="inferred from homology"/>
<dbReference type="Proteomes" id="UP000241890">
    <property type="component" value="Unassembled WGS sequence"/>
</dbReference>
<evidence type="ECO:0000313" key="8">
    <source>
        <dbReference type="Proteomes" id="UP000241890"/>
    </source>
</evidence>
<dbReference type="PANTHER" id="PTHR43350">
    <property type="entry name" value="NAD-DEPENDENT ALCOHOL DEHYDROGENASE"/>
    <property type="match status" value="1"/>
</dbReference>
<dbReference type="OrthoDB" id="3941538at2759"/>
<accession>A0A2R5GD70</accession>
<dbReference type="InterPro" id="IPR011032">
    <property type="entry name" value="GroES-like_sf"/>
</dbReference>
<dbReference type="Gene3D" id="3.90.180.10">
    <property type="entry name" value="Medium-chain alcohol dehydrogenases, catalytic domain"/>
    <property type="match status" value="1"/>
</dbReference>
<dbReference type="SUPFAM" id="SSF50129">
    <property type="entry name" value="GroES-like"/>
    <property type="match status" value="1"/>
</dbReference>
<dbReference type="InParanoid" id="A0A2R5GD70"/>
<feature type="domain" description="Alcohol dehydrogenase-like N-terminal" evidence="6">
    <location>
        <begin position="30"/>
        <end position="162"/>
    </location>
</feature>
<gene>
    <name evidence="7" type="ORF">FCC1311_027942</name>
</gene>
<dbReference type="GO" id="GO:0016491">
    <property type="term" value="F:oxidoreductase activity"/>
    <property type="evidence" value="ECO:0007669"/>
    <property type="project" value="UniProtKB-KW"/>
</dbReference>
<dbReference type="InterPro" id="IPR036291">
    <property type="entry name" value="NAD(P)-bd_dom_sf"/>
</dbReference>
<dbReference type="EMBL" id="BEYU01000022">
    <property type="protein sequence ID" value="GBG26573.1"/>
    <property type="molecule type" value="Genomic_DNA"/>
</dbReference>
<evidence type="ECO:0000259" key="6">
    <source>
        <dbReference type="Pfam" id="PF08240"/>
    </source>
</evidence>
<evidence type="ECO:0000256" key="2">
    <source>
        <dbReference type="ARBA" id="ARBA00008072"/>
    </source>
</evidence>
<dbReference type="PANTHER" id="PTHR43350:SF2">
    <property type="entry name" value="GROES-LIKE ZINC-BINDING ALCOHOL DEHYDROGENASE FAMILY PROTEIN"/>
    <property type="match status" value="1"/>
</dbReference>
<dbReference type="Pfam" id="PF08240">
    <property type="entry name" value="ADH_N"/>
    <property type="match status" value="1"/>
</dbReference>
<sequence length="397" mass="41303">MKGVALRPGRGACVEHDLDAPRLPEDDDNAWALVRVLRAGICGTDLEMLEGYKGGFEGVFGHEFVGEVIEINPGKAGQIAGGDGGEITVGDRVVGEINLPCGKCAICSRAAQATAAGASAGDQVVVAARNHCPHRKCLGIVGHGGVFAEQLTLPVANLFRVDDSIPDELACFAEPLAAGCRVAEQLAPDVAAFGKEDASDTLDGEGVNIAVIGDGRLGLLVAAALLEQLASGTVTLFGRHETKMSILSSQKWSGARLQVVQSTPEAITSNASSFDVCVEATATPGGFAAAVQLTRPLGTVVLKSTCSASKMDPAGLEATLASSNDARSSVVVKELRVLGSRCGPFAPALRLLRESTPLRAVLLRMVDHVLYLDDFHDALTKAKARGALKVQLLLHEN</sequence>
<keyword evidence="4" id="KW-0862">Zinc</keyword>
<comment type="similarity">
    <text evidence="2">Belongs to the zinc-containing alcohol dehydrogenase family.</text>
</comment>
<evidence type="ECO:0000313" key="7">
    <source>
        <dbReference type="EMBL" id="GBG26573.1"/>
    </source>
</evidence>
<reference evidence="7 8" key="1">
    <citation type="submission" date="2017-12" db="EMBL/GenBank/DDBJ databases">
        <title>Sequencing, de novo assembly and annotation of complete genome of a new Thraustochytrid species, strain FCC1311.</title>
        <authorList>
            <person name="Sedici K."/>
            <person name="Godart F."/>
            <person name="Aiese Cigliano R."/>
            <person name="Sanseverino W."/>
            <person name="Barakat M."/>
            <person name="Ortet P."/>
            <person name="Marechal E."/>
            <person name="Cagnac O."/>
            <person name="Amato A."/>
        </authorList>
    </citation>
    <scope>NUCLEOTIDE SEQUENCE [LARGE SCALE GENOMIC DNA]</scope>
</reference>
<comment type="caution">
    <text evidence="7">The sequence shown here is derived from an EMBL/GenBank/DDBJ whole genome shotgun (WGS) entry which is preliminary data.</text>
</comment>
<dbReference type="InterPro" id="IPR013154">
    <property type="entry name" value="ADH-like_N"/>
</dbReference>
<evidence type="ECO:0000256" key="1">
    <source>
        <dbReference type="ARBA" id="ARBA00001947"/>
    </source>
</evidence>
<name>A0A2R5GD70_9STRA</name>
<evidence type="ECO:0000256" key="4">
    <source>
        <dbReference type="ARBA" id="ARBA00022833"/>
    </source>
</evidence>
<evidence type="ECO:0000256" key="3">
    <source>
        <dbReference type="ARBA" id="ARBA00022723"/>
    </source>
</evidence>
<comment type="cofactor">
    <cofactor evidence="1">
        <name>Zn(2+)</name>
        <dbReference type="ChEBI" id="CHEBI:29105"/>
    </cofactor>
</comment>
<dbReference type="GO" id="GO:0046872">
    <property type="term" value="F:metal ion binding"/>
    <property type="evidence" value="ECO:0007669"/>
    <property type="project" value="UniProtKB-KW"/>
</dbReference>
<dbReference type="Gene3D" id="3.40.50.720">
    <property type="entry name" value="NAD(P)-binding Rossmann-like Domain"/>
    <property type="match status" value="1"/>
</dbReference>
<evidence type="ECO:0000256" key="5">
    <source>
        <dbReference type="ARBA" id="ARBA00023002"/>
    </source>
</evidence>